<proteinExistence type="predicted"/>
<dbReference type="AlphaFoldDB" id="A0A8E2E287"/>
<feature type="non-terminal residue" evidence="2">
    <location>
        <position position="1"/>
    </location>
</feature>
<dbReference type="OrthoDB" id="6509908at2759"/>
<keyword evidence="1" id="KW-1133">Transmembrane helix</keyword>
<evidence type="ECO:0008006" key="4">
    <source>
        <dbReference type="Google" id="ProtNLM"/>
    </source>
</evidence>
<gene>
    <name evidence="2" type="ORF">K432DRAFT_269728</name>
</gene>
<evidence type="ECO:0000313" key="3">
    <source>
        <dbReference type="Proteomes" id="UP000250266"/>
    </source>
</evidence>
<reference evidence="2 3" key="1">
    <citation type="journal article" date="2016" name="Nat. Commun.">
        <title>Ectomycorrhizal ecology is imprinted in the genome of the dominant symbiotic fungus Cenococcum geophilum.</title>
        <authorList>
            <consortium name="DOE Joint Genome Institute"/>
            <person name="Peter M."/>
            <person name="Kohler A."/>
            <person name="Ohm R.A."/>
            <person name="Kuo A."/>
            <person name="Krutzmann J."/>
            <person name="Morin E."/>
            <person name="Arend M."/>
            <person name="Barry K.W."/>
            <person name="Binder M."/>
            <person name="Choi C."/>
            <person name="Clum A."/>
            <person name="Copeland A."/>
            <person name="Grisel N."/>
            <person name="Haridas S."/>
            <person name="Kipfer T."/>
            <person name="LaButti K."/>
            <person name="Lindquist E."/>
            <person name="Lipzen A."/>
            <person name="Maire R."/>
            <person name="Meier B."/>
            <person name="Mihaltcheva S."/>
            <person name="Molinier V."/>
            <person name="Murat C."/>
            <person name="Poggeler S."/>
            <person name="Quandt C.A."/>
            <person name="Sperisen C."/>
            <person name="Tritt A."/>
            <person name="Tisserant E."/>
            <person name="Crous P.W."/>
            <person name="Henrissat B."/>
            <person name="Nehls U."/>
            <person name="Egli S."/>
            <person name="Spatafora J.W."/>
            <person name="Grigoriev I.V."/>
            <person name="Martin F.M."/>
        </authorList>
    </citation>
    <scope>NUCLEOTIDE SEQUENCE [LARGE SCALE GENOMIC DNA]</scope>
    <source>
        <strain evidence="2 3">CBS 459.81</strain>
    </source>
</reference>
<accession>A0A8E2E287</accession>
<keyword evidence="3" id="KW-1185">Reference proteome</keyword>
<protein>
    <recommendedName>
        <fullName evidence="4">Major facilitator superfamily (MFS) profile domain-containing protein</fullName>
    </recommendedName>
</protein>
<feature type="non-terminal residue" evidence="2">
    <location>
        <position position="57"/>
    </location>
</feature>
<evidence type="ECO:0000313" key="2">
    <source>
        <dbReference type="EMBL" id="OCK75954.1"/>
    </source>
</evidence>
<keyword evidence="1" id="KW-0812">Transmembrane</keyword>
<dbReference type="EMBL" id="KV745257">
    <property type="protein sequence ID" value="OCK75954.1"/>
    <property type="molecule type" value="Genomic_DNA"/>
</dbReference>
<evidence type="ECO:0000256" key="1">
    <source>
        <dbReference type="SAM" id="Phobius"/>
    </source>
</evidence>
<feature type="transmembrane region" description="Helical" evidence="1">
    <location>
        <begin position="35"/>
        <end position="55"/>
    </location>
</feature>
<organism evidence="2 3">
    <name type="scientific">Lepidopterella palustris CBS 459.81</name>
    <dbReference type="NCBI Taxonomy" id="1314670"/>
    <lineage>
        <taxon>Eukaryota</taxon>
        <taxon>Fungi</taxon>
        <taxon>Dikarya</taxon>
        <taxon>Ascomycota</taxon>
        <taxon>Pezizomycotina</taxon>
        <taxon>Dothideomycetes</taxon>
        <taxon>Pleosporomycetidae</taxon>
        <taxon>Mytilinidiales</taxon>
        <taxon>Argynnaceae</taxon>
        <taxon>Lepidopterella</taxon>
    </lineage>
</organism>
<sequence length="57" mass="6018">WITNRRGLAVGLATLGSGIGGIVFPIMIYDLVAQVGFALITRILGFIFLITLTIAGL</sequence>
<feature type="transmembrane region" description="Helical" evidence="1">
    <location>
        <begin position="7"/>
        <end position="29"/>
    </location>
</feature>
<keyword evidence="1" id="KW-0472">Membrane</keyword>
<name>A0A8E2E287_9PEZI</name>
<dbReference type="Proteomes" id="UP000250266">
    <property type="component" value="Unassembled WGS sequence"/>
</dbReference>